<comment type="caution">
    <text evidence="2">The sequence shown here is derived from an EMBL/GenBank/DDBJ whole genome shotgun (WGS) entry which is preliminary data.</text>
</comment>
<dbReference type="Pfam" id="PF17765">
    <property type="entry name" value="MLTR_LBD"/>
    <property type="match status" value="1"/>
</dbReference>
<gene>
    <name evidence="2" type="ORF">GCM10012286_24940</name>
</gene>
<feature type="domain" description="MmyB-like transcription regulator ligand binding" evidence="1">
    <location>
        <begin position="125"/>
        <end position="270"/>
    </location>
</feature>
<keyword evidence="3" id="KW-1185">Reference proteome</keyword>
<name>A0ABQ2LU40_9ACTN</name>
<dbReference type="EMBL" id="BMNG01000005">
    <property type="protein sequence ID" value="GGO42747.1"/>
    <property type="molecule type" value="Genomic_DNA"/>
</dbReference>
<accession>A0ABQ2LU40</accession>
<organism evidence="2 3">
    <name type="scientific">Streptomyces lasiicapitis</name>
    <dbReference type="NCBI Taxonomy" id="1923961"/>
    <lineage>
        <taxon>Bacteria</taxon>
        <taxon>Bacillati</taxon>
        <taxon>Actinomycetota</taxon>
        <taxon>Actinomycetes</taxon>
        <taxon>Kitasatosporales</taxon>
        <taxon>Streptomycetaceae</taxon>
        <taxon>Streptomyces</taxon>
    </lineage>
</organism>
<dbReference type="Proteomes" id="UP000656881">
    <property type="component" value="Unassembled WGS sequence"/>
</dbReference>
<evidence type="ECO:0000313" key="2">
    <source>
        <dbReference type="EMBL" id="GGO42747.1"/>
    </source>
</evidence>
<dbReference type="PANTHER" id="PTHR35010:SF2">
    <property type="entry name" value="BLL4672 PROTEIN"/>
    <property type="match status" value="1"/>
</dbReference>
<evidence type="ECO:0000313" key="3">
    <source>
        <dbReference type="Proteomes" id="UP000656881"/>
    </source>
</evidence>
<dbReference type="CDD" id="cd00093">
    <property type="entry name" value="HTH_XRE"/>
    <property type="match status" value="1"/>
</dbReference>
<protein>
    <submittedName>
        <fullName evidence="2">Transcriptional regulator</fullName>
    </submittedName>
</protein>
<evidence type="ECO:0000259" key="1">
    <source>
        <dbReference type="Pfam" id="PF17765"/>
    </source>
</evidence>
<sequence>MVEDGLRAILRRLRAGIRPEEVGLNPKPSGRPGPRVIGLSQPDMDFLTNRAVGTYHRFESGKISPRDEYLRRVGHILRMSEAEFTHVYLLALGQRPPHPLSPDGGTVLACAGAWQRAISGQREMAYVINVQWDLVAYNEQFAELFTGGVPPENPLRWIALSDEAREHTLTDWETRWAPRVLSQLRYARIQYPGNRALAQLHQDVLRDRLAGPIYRHSAELNPHSADDVRPLRHPTKGPGTVTVLASEPESTPGARHVVLLFDPQGEGATAVAGCGRAAR</sequence>
<dbReference type="PANTHER" id="PTHR35010">
    <property type="entry name" value="BLL4672 PROTEIN-RELATED"/>
    <property type="match status" value="1"/>
</dbReference>
<dbReference type="InterPro" id="IPR001387">
    <property type="entry name" value="Cro/C1-type_HTH"/>
</dbReference>
<dbReference type="InterPro" id="IPR041413">
    <property type="entry name" value="MLTR_LBD"/>
</dbReference>
<proteinExistence type="predicted"/>
<reference evidence="3" key="1">
    <citation type="journal article" date="2019" name="Int. J. Syst. Evol. Microbiol.">
        <title>The Global Catalogue of Microorganisms (GCM) 10K type strain sequencing project: providing services to taxonomists for standard genome sequencing and annotation.</title>
        <authorList>
            <consortium name="The Broad Institute Genomics Platform"/>
            <consortium name="The Broad Institute Genome Sequencing Center for Infectious Disease"/>
            <person name="Wu L."/>
            <person name="Ma J."/>
        </authorList>
    </citation>
    <scope>NUCLEOTIDE SEQUENCE [LARGE SCALE GENOMIC DNA]</scope>
    <source>
        <strain evidence="3">CGMCC 4.7349</strain>
    </source>
</reference>
<dbReference type="Gene3D" id="3.30.450.180">
    <property type="match status" value="1"/>
</dbReference>